<dbReference type="EMBL" id="CP012670">
    <property type="protein sequence ID" value="AUX22744.1"/>
    <property type="molecule type" value="Genomic_DNA"/>
</dbReference>
<reference evidence="3 4" key="1">
    <citation type="submission" date="2015-09" db="EMBL/GenBank/DDBJ databases">
        <title>Sorangium comparison.</title>
        <authorList>
            <person name="Zaburannyi N."/>
            <person name="Bunk B."/>
            <person name="Overmann J."/>
            <person name="Mueller R."/>
        </authorList>
    </citation>
    <scope>NUCLEOTIDE SEQUENCE [LARGE SCALE GENOMIC DNA]</scope>
    <source>
        <strain evidence="3 4">So ceGT47</strain>
    </source>
</reference>
<name>A0A4P2Q0L1_SORCE</name>
<dbReference type="Proteomes" id="UP000295781">
    <property type="component" value="Chromosome"/>
</dbReference>
<gene>
    <name evidence="3" type="ORF">SOCEGT47_032510</name>
</gene>
<keyword evidence="2" id="KW-0812">Transmembrane</keyword>
<accession>A0A4P2Q0L1</accession>
<feature type="region of interest" description="Disordered" evidence="1">
    <location>
        <begin position="74"/>
        <end position="99"/>
    </location>
</feature>
<keyword evidence="2" id="KW-0472">Membrane</keyword>
<feature type="compositionally biased region" description="Low complexity" evidence="1">
    <location>
        <begin position="76"/>
        <end position="89"/>
    </location>
</feature>
<evidence type="ECO:0000313" key="3">
    <source>
        <dbReference type="EMBL" id="AUX22744.1"/>
    </source>
</evidence>
<evidence type="ECO:0000256" key="1">
    <source>
        <dbReference type="SAM" id="MobiDB-lite"/>
    </source>
</evidence>
<feature type="transmembrane region" description="Helical" evidence="2">
    <location>
        <begin position="103"/>
        <end position="124"/>
    </location>
</feature>
<dbReference type="RefSeq" id="WP_129347854.1">
    <property type="nucleotide sequence ID" value="NZ_CP012670.1"/>
</dbReference>
<evidence type="ECO:0000313" key="4">
    <source>
        <dbReference type="Proteomes" id="UP000295781"/>
    </source>
</evidence>
<proteinExistence type="predicted"/>
<evidence type="ECO:0000256" key="2">
    <source>
        <dbReference type="SAM" id="Phobius"/>
    </source>
</evidence>
<feature type="region of interest" description="Disordered" evidence="1">
    <location>
        <begin position="18"/>
        <end position="41"/>
    </location>
</feature>
<organism evidence="3 4">
    <name type="scientific">Sorangium cellulosum</name>
    <name type="common">Polyangium cellulosum</name>
    <dbReference type="NCBI Taxonomy" id="56"/>
    <lineage>
        <taxon>Bacteria</taxon>
        <taxon>Pseudomonadati</taxon>
        <taxon>Myxococcota</taxon>
        <taxon>Polyangia</taxon>
        <taxon>Polyangiales</taxon>
        <taxon>Polyangiaceae</taxon>
        <taxon>Sorangium</taxon>
    </lineage>
</organism>
<dbReference type="AlphaFoldDB" id="A0A4P2Q0L1"/>
<protein>
    <submittedName>
        <fullName evidence="3">Uncharacterized protein</fullName>
    </submittedName>
</protein>
<keyword evidence="2" id="KW-1133">Transmembrane helix</keyword>
<sequence length="142" mass="14467">MVERELRGVDEGRRRFGEGHVARAHAPGSRGAPSGWASGDDSGLIDLNALRRAGEAEAEGPVMIPVPHIQVFPFGAPEETPRAAQAPAAAAPPPRRSSRMGNALPMMLGAALTLAAVGVGYAAASLRAEAPAPSATASLVSE</sequence>